<accession>X1JUM3</accession>
<dbReference type="AlphaFoldDB" id="X1JUM3"/>
<dbReference type="EMBL" id="BARU01027368">
    <property type="protein sequence ID" value="GAH73483.1"/>
    <property type="molecule type" value="Genomic_DNA"/>
</dbReference>
<name>X1JUM3_9ZZZZ</name>
<gene>
    <name evidence="1" type="ORF">S03H2_43826</name>
</gene>
<reference evidence="1" key="1">
    <citation type="journal article" date="2014" name="Front. Microbiol.">
        <title>High frequency of phylogenetically diverse reductive dehalogenase-homologous genes in deep subseafloor sedimentary metagenomes.</title>
        <authorList>
            <person name="Kawai M."/>
            <person name="Futagami T."/>
            <person name="Toyoda A."/>
            <person name="Takaki Y."/>
            <person name="Nishi S."/>
            <person name="Hori S."/>
            <person name="Arai W."/>
            <person name="Tsubouchi T."/>
            <person name="Morono Y."/>
            <person name="Uchiyama I."/>
            <person name="Ito T."/>
            <person name="Fujiyama A."/>
            <person name="Inagaki F."/>
            <person name="Takami H."/>
        </authorList>
    </citation>
    <scope>NUCLEOTIDE SEQUENCE</scope>
    <source>
        <strain evidence="1">Expedition CK06-06</strain>
    </source>
</reference>
<comment type="caution">
    <text evidence="1">The sequence shown here is derived from an EMBL/GenBank/DDBJ whole genome shotgun (WGS) entry which is preliminary data.</text>
</comment>
<proteinExistence type="predicted"/>
<organism evidence="1">
    <name type="scientific">marine sediment metagenome</name>
    <dbReference type="NCBI Taxonomy" id="412755"/>
    <lineage>
        <taxon>unclassified sequences</taxon>
        <taxon>metagenomes</taxon>
        <taxon>ecological metagenomes</taxon>
    </lineage>
</organism>
<evidence type="ECO:0008006" key="2">
    <source>
        <dbReference type="Google" id="ProtNLM"/>
    </source>
</evidence>
<evidence type="ECO:0000313" key="1">
    <source>
        <dbReference type="EMBL" id="GAH73483.1"/>
    </source>
</evidence>
<sequence length="76" mass="8519">MQRVEGVRVRVEAQDEGVECYVTLAAHSEVEGGIPRLTKDFQEMVQKNLLETVGVPEVKKVEVKITKILPEGERAK</sequence>
<protein>
    <recommendedName>
        <fullName evidence="2">Asp23/Gls24 family envelope stress response protein</fullName>
    </recommendedName>
</protein>